<feature type="transmembrane region" description="Helical" evidence="1">
    <location>
        <begin position="71"/>
        <end position="89"/>
    </location>
</feature>
<keyword evidence="3" id="KW-1185">Reference proteome</keyword>
<keyword evidence="1" id="KW-0472">Membrane</keyword>
<proteinExistence type="predicted"/>
<evidence type="ECO:0000313" key="3">
    <source>
        <dbReference type="Proteomes" id="UP000614200"/>
    </source>
</evidence>
<reference evidence="2 3" key="1">
    <citation type="submission" date="2020-11" db="EMBL/GenBank/DDBJ databases">
        <title>Fusibacter basophilias sp. nov.</title>
        <authorList>
            <person name="Qiu D."/>
        </authorList>
    </citation>
    <scope>NUCLEOTIDE SEQUENCE [LARGE SCALE GENOMIC DNA]</scope>
    <source>
        <strain evidence="2 3">Q10-2</strain>
    </source>
</reference>
<dbReference type="EMBL" id="JADKNH010000004">
    <property type="protein sequence ID" value="MBF4693105.1"/>
    <property type="molecule type" value="Genomic_DNA"/>
</dbReference>
<dbReference type="NCBIfam" id="NF035925">
    <property type="entry name" value="Geo26A_fam"/>
    <property type="match status" value="1"/>
</dbReference>
<protein>
    <submittedName>
        <fullName evidence="2">Geobacillin-26 family protein</fullName>
    </submittedName>
</protein>
<sequence length="118" mass="12582">MVRAKYANESNPGGYYFKTKQTTTNANNLDEFRKTVNSISSAESELIALVGTSTFFAGFATGFAVGSCGTGFGVSLAAYIAAAGFGLTAQQKSNYIGELQDTTLSRYIDIKNQSSIYI</sequence>
<gene>
    <name evidence="2" type="ORF">ISU02_08235</name>
</gene>
<dbReference type="RefSeq" id="WP_194701335.1">
    <property type="nucleotide sequence ID" value="NZ_JADKNH010000004.1"/>
</dbReference>
<organism evidence="2 3">
    <name type="scientific">Fusibacter ferrireducens</name>
    <dbReference type="NCBI Taxonomy" id="2785058"/>
    <lineage>
        <taxon>Bacteria</taxon>
        <taxon>Bacillati</taxon>
        <taxon>Bacillota</taxon>
        <taxon>Clostridia</taxon>
        <taxon>Eubacteriales</taxon>
        <taxon>Eubacteriales Family XII. Incertae Sedis</taxon>
        <taxon>Fusibacter</taxon>
    </lineage>
</organism>
<keyword evidence="1" id="KW-1133">Transmembrane helix</keyword>
<evidence type="ECO:0000313" key="2">
    <source>
        <dbReference type="EMBL" id="MBF4693105.1"/>
    </source>
</evidence>
<comment type="caution">
    <text evidence="2">The sequence shown here is derived from an EMBL/GenBank/DDBJ whole genome shotgun (WGS) entry which is preliminary data.</text>
</comment>
<dbReference type="Proteomes" id="UP000614200">
    <property type="component" value="Unassembled WGS sequence"/>
</dbReference>
<accession>A0ABR9ZTA3</accession>
<keyword evidence="1" id="KW-0812">Transmembrane</keyword>
<name>A0ABR9ZTA3_9FIRM</name>
<evidence type="ECO:0000256" key="1">
    <source>
        <dbReference type="SAM" id="Phobius"/>
    </source>
</evidence>